<name>A0A8R2A320_ACYPI</name>
<feature type="domain" description="PH" evidence="2">
    <location>
        <begin position="896"/>
        <end position="1023"/>
    </location>
</feature>
<feature type="region of interest" description="Disordered" evidence="1">
    <location>
        <begin position="235"/>
        <end position="329"/>
    </location>
</feature>
<dbReference type="SMART" id="SM00233">
    <property type="entry name" value="PH"/>
    <property type="match status" value="1"/>
</dbReference>
<organism evidence="3 4">
    <name type="scientific">Acyrthosiphon pisum</name>
    <name type="common">Pea aphid</name>
    <dbReference type="NCBI Taxonomy" id="7029"/>
    <lineage>
        <taxon>Eukaryota</taxon>
        <taxon>Metazoa</taxon>
        <taxon>Ecdysozoa</taxon>
        <taxon>Arthropoda</taxon>
        <taxon>Hexapoda</taxon>
        <taxon>Insecta</taxon>
        <taxon>Pterygota</taxon>
        <taxon>Neoptera</taxon>
        <taxon>Paraneoptera</taxon>
        <taxon>Hemiptera</taxon>
        <taxon>Sternorrhyncha</taxon>
        <taxon>Aphidomorpha</taxon>
        <taxon>Aphidoidea</taxon>
        <taxon>Aphididae</taxon>
        <taxon>Macrosiphini</taxon>
        <taxon>Acyrthosiphon</taxon>
    </lineage>
</organism>
<dbReference type="InterPro" id="IPR052212">
    <property type="entry name" value="PH-like_domain"/>
</dbReference>
<evidence type="ECO:0000259" key="2">
    <source>
        <dbReference type="PROSITE" id="PS50003"/>
    </source>
</evidence>
<dbReference type="RefSeq" id="XP_001947402.2">
    <property type="nucleotide sequence ID" value="XM_001947367.4"/>
</dbReference>
<evidence type="ECO:0000313" key="4">
    <source>
        <dbReference type="Proteomes" id="UP000007819"/>
    </source>
</evidence>
<protein>
    <recommendedName>
        <fullName evidence="2">PH domain-containing protein</fullName>
    </recommendedName>
</protein>
<dbReference type="InterPro" id="IPR011993">
    <property type="entry name" value="PH-like_dom_sf"/>
</dbReference>
<proteinExistence type="predicted"/>
<feature type="compositionally biased region" description="Low complexity" evidence="1">
    <location>
        <begin position="282"/>
        <end position="313"/>
    </location>
</feature>
<dbReference type="EnsemblMetazoa" id="XM_001947367.5">
    <property type="protein sequence ID" value="XP_001947402.2"/>
    <property type="gene ID" value="LOC100161558"/>
</dbReference>
<dbReference type="OrthoDB" id="6020705at2759"/>
<accession>A0A8R2A320</accession>
<feature type="compositionally biased region" description="Basic and acidic residues" evidence="1">
    <location>
        <begin position="372"/>
        <end position="381"/>
    </location>
</feature>
<dbReference type="SUPFAM" id="SSF50729">
    <property type="entry name" value="PH domain-like"/>
    <property type="match status" value="1"/>
</dbReference>
<feature type="region of interest" description="Disordered" evidence="1">
    <location>
        <begin position="1"/>
        <end position="157"/>
    </location>
</feature>
<dbReference type="KEGG" id="api:100161558"/>
<feature type="compositionally biased region" description="Polar residues" evidence="1">
    <location>
        <begin position="37"/>
        <end position="53"/>
    </location>
</feature>
<dbReference type="Pfam" id="PF00169">
    <property type="entry name" value="PH"/>
    <property type="match status" value="1"/>
</dbReference>
<evidence type="ECO:0000256" key="1">
    <source>
        <dbReference type="SAM" id="MobiDB-lite"/>
    </source>
</evidence>
<dbReference type="Gene3D" id="2.30.29.30">
    <property type="entry name" value="Pleckstrin-homology domain (PH domain)/Phosphotyrosine-binding domain (PTB)"/>
    <property type="match status" value="1"/>
</dbReference>
<feature type="compositionally biased region" description="Polar residues" evidence="1">
    <location>
        <begin position="399"/>
        <end position="410"/>
    </location>
</feature>
<dbReference type="PROSITE" id="PS50003">
    <property type="entry name" value="PH_DOMAIN"/>
    <property type="match status" value="1"/>
</dbReference>
<feature type="compositionally biased region" description="Low complexity" evidence="1">
    <location>
        <begin position="248"/>
        <end position="262"/>
    </location>
</feature>
<reference evidence="4" key="1">
    <citation type="submission" date="2010-06" db="EMBL/GenBank/DDBJ databases">
        <authorList>
            <person name="Jiang H."/>
            <person name="Abraham K."/>
            <person name="Ali S."/>
            <person name="Alsbrooks S.L."/>
            <person name="Anim B.N."/>
            <person name="Anosike U.S."/>
            <person name="Attaway T."/>
            <person name="Bandaranaike D.P."/>
            <person name="Battles P.K."/>
            <person name="Bell S.N."/>
            <person name="Bell A.V."/>
            <person name="Beltran B."/>
            <person name="Bickham C."/>
            <person name="Bustamante Y."/>
            <person name="Caleb T."/>
            <person name="Canada A."/>
            <person name="Cardenas V."/>
            <person name="Carter K."/>
            <person name="Chacko J."/>
            <person name="Chandrabose M.N."/>
            <person name="Chavez D."/>
            <person name="Chavez A."/>
            <person name="Chen L."/>
            <person name="Chu H.-S."/>
            <person name="Claassen K.J."/>
            <person name="Cockrell R."/>
            <person name="Collins M."/>
            <person name="Cooper J.A."/>
            <person name="Cree A."/>
            <person name="Curry S.M."/>
            <person name="Da Y."/>
            <person name="Dao M.D."/>
            <person name="Das B."/>
            <person name="Davila M.-L."/>
            <person name="Davy-Carroll L."/>
            <person name="Denson S."/>
            <person name="Dinh H."/>
            <person name="Ebong V.E."/>
            <person name="Edwards J.R."/>
            <person name="Egan A."/>
            <person name="El-Daye J."/>
            <person name="Escobedo L."/>
            <person name="Fernandez S."/>
            <person name="Fernando P.R."/>
            <person name="Flagg N."/>
            <person name="Forbes L.D."/>
            <person name="Fowler R.G."/>
            <person name="Fu Q."/>
            <person name="Gabisi R.A."/>
            <person name="Ganer J."/>
            <person name="Garbino Pronczuk A."/>
            <person name="Garcia R.M."/>
            <person name="Garner T."/>
            <person name="Garrett T.E."/>
            <person name="Gonzalez D.A."/>
            <person name="Hamid H."/>
            <person name="Hawkins E.S."/>
            <person name="Hirani K."/>
            <person name="Hogues M.E."/>
            <person name="Hollins B."/>
            <person name="Hsiao C.-H."/>
            <person name="Jabil R."/>
            <person name="James M.L."/>
            <person name="Jhangiani S.N."/>
            <person name="Johnson B."/>
            <person name="Johnson Q."/>
            <person name="Joshi V."/>
            <person name="Kalu J.B."/>
            <person name="Kam C."/>
            <person name="Kashfia A."/>
            <person name="Keebler J."/>
            <person name="Kisamo H."/>
            <person name="Kovar C.L."/>
            <person name="Lago L.A."/>
            <person name="Lai C.-Y."/>
            <person name="Laidlaw J."/>
            <person name="Lara F."/>
            <person name="Le T.-K."/>
            <person name="Lee S.L."/>
            <person name="Legall F.H."/>
            <person name="Lemon S.J."/>
            <person name="Lewis L.R."/>
            <person name="Li B."/>
            <person name="Liu Y."/>
            <person name="Liu Y.-S."/>
            <person name="Lopez J."/>
            <person name="Lozado R.J."/>
            <person name="Lu J."/>
            <person name="Madu R.C."/>
            <person name="Maheshwari M."/>
            <person name="Maheshwari R."/>
            <person name="Malloy K."/>
            <person name="Martinez E."/>
            <person name="Mathew T."/>
            <person name="Mercado I.C."/>
            <person name="Mercado C."/>
            <person name="Meyer B."/>
            <person name="Montgomery K."/>
            <person name="Morgan M.B."/>
            <person name="Munidasa M."/>
            <person name="Nazareth L.V."/>
            <person name="Nelson J."/>
            <person name="Ng B.M."/>
            <person name="Nguyen N.B."/>
            <person name="Nguyen P.Q."/>
            <person name="Nguyen T."/>
            <person name="Obregon M."/>
            <person name="Okwuonu G.O."/>
            <person name="Onwere C.G."/>
            <person name="Orozco G."/>
            <person name="Parra A."/>
            <person name="Patel S."/>
            <person name="Patil S."/>
            <person name="Perez A."/>
            <person name="Perez Y."/>
            <person name="Pham C."/>
            <person name="Primus E.L."/>
            <person name="Pu L.-L."/>
            <person name="Puazo M."/>
            <person name="Qin X."/>
            <person name="Quiroz J.B."/>
            <person name="Reese J."/>
            <person name="Richards S."/>
            <person name="Rives C.M."/>
            <person name="Robberts R."/>
            <person name="Ruiz S.J."/>
            <person name="Ruiz M.J."/>
            <person name="Santibanez J."/>
            <person name="Schneider B.W."/>
            <person name="Sisson I."/>
            <person name="Smith M."/>
            <person name="Sodergren E."/>
            <person name="Song X.-Z."/>
            <person name="Song B.B."/>
            <person name="Summersgill H."/>
            <person name="Thelus R."/>
            <person name="Thornton R.D."/>
            <person name="Trejos Z.Y."/>
            <person name="Usmani K."/>
            <person name="Vattathil S."/>
            <person name="Villasana D."/>
            <person name="Walker D.L."/>
            <person name="Wang S."/>
            <person name="Wang K."/>
            <person name="White C.S."/>
            <person name="Williams A.C."/>
            <person name="Williamson J."/>
            <person name="Wilson K."/>
            <person name="Woghiren I.O."/>
            <person name="Woodworth J.R."/>
            <person name="Worley K.C."/>
            <person name="Wright R.A."/>
            <person name="Wu W."/>
            <person name="Young L."/>
            <person name="Zhang L."/>
            <person name="Zhang J."/>
            <person name="Zhu Y."/>
            <person name="Muzny D.M."/>
            <person name="Weinstock G."/>
            <person name="Gibbs R.A."/>
        </authorList>
    </citation>
    <scope>NUCLEOTIDE SEQUENCE [LARGE SCALE GENOMIC DNA]</scope>
    <source>
        <strain evidence="4">LSR1</strain>
    </source>
</reference>
<evidence type="ECO:0000313" key="3">
    <source>
        <dbReference type="EnsemblMetazoa" id="XP_001947402.2"/>
    </source>
</evidence>
<feature type="compositionally biased region" description="Low complexity" evidence="1">
    <location>
        <begin position="743"/>
        <end position="754"/>
    </location>
</feature>
<dbReference type="AlphaFoldDB" id="A0A8R2A320"/>
<keyword evidence="4" id="KW-1185">Reference proteome</keyword>
<dbReference type="PANTHER" id="PTHR12156">
    <property type="entry name" value="PLECKSTRIN HOMOLOGY-LIKE DOMAIN, FAMILY B, MEMBER 3"/>
    <property type="match status" value="1"/>
</dbReference>
<feature type="compositionally biased region" description="Low complexity" evidence="1">
    <location>
        <begin position="415"/>
        <end position="426"/>
    </location>
</feature>
<feature type="compositionally biased region" description="Pro residues" evidence="1">
    <location>
        <begin position="111"/>
        <end position="120"/>
    </location>
</feature>
<feature type="compositionally biased region" description="Low complexity" evidence="1">
    <location>
        <begin position="1"/>
        <end position="17"/>
    </location>
</feature>
<reference evidence="3" key="2">
    <citation type="submission" date="2022-06" db="UniProtKB">
        <authorList>
            <consortium name="EnsemblMetazoa"/>
        </authorList>
    </citation>
    <scope>IDENTIFICATION</scope>
</reference>
<feature type="region of interest" description="Disordered" evidence="1">
    <location>
        <begin position="345"/>
        <end position="438"/>
    </location>
</feature>
<dbReference type="InterPro" id="IPR001849">
    <property type="entry name" value="PH_domain"/>
</dbReference>
<feature type="compositionally biased region" description="Polar residues" evidence="1">
    <location>
        <begin position="238"/>
        <end position="247"/>
    </location>
</feature>
<sequence>MNVKKQQMQLQLQLQQPQRRHDRTGFEALLDQPVPVSETSPPGGTSPWSTGVTDTAGRYDHPHHHRGPPATGAGRSDVPSNVTGSPTEADDATVSAIAARPGRPQDEAVTTPPPPSPLSLPSPYYDRNPVIGFPVHHHHHHHHHVPKSPSPMTANVPLGNVQNVVYATGDHQDYNDLHHANSSKYYYQRHNYKSGGLTDGRDDDKENIKQRDTAECLQQQLDEVLQACVDYEERNKNRQQAQSESSGNTSPANAAPSTTTPPHQNRIKTNGSLPRDSKKSSTETSSPTSPLSPMTSPLSPMTSPLSPSSTWPSVATPSPPTLSPLSLRAAGGDNDSVFLENDNLQSSSATCGSPRTRIRTHVPSCTTGTEDLYNKSGKDHQLGQSQLNGHDGPDDGFKTSPTAADNLSSKSPDRSLQQMKQQSLQSPFPESSPPASWQTTTMWLRSSPFAVDSKEGSTTTTPTVSFAAADRVAEAAEQRRKLLVELSAHKSRLVELHLRREEVDRELIIETALLRAELDVADDETRQSDNIVDGLDRAVADCRQKMDACTVKQQDQRMAADSQLAGHRRTLQGLRKRLESIEDNDVLKTEIRASIDKQTELLDAEQKLYEDVEFGLLEEEAGWLARREELHRDRAAAVAVRRARRARAEWLRAQLDQLRSVGDDQLRALRTDINTATLSIQQGHKKLQDLDATVASTMPATNAISDQYRRPHQFHYEMHSVQPAAENQPPKSLEWSWDPQLKSPMSSRSPSSLSWDMQPSRSPWFSTATPVTEDTTANNINSLMTGSMTTTCCSSIGSSGGEDDGCTRPISDDSISRMSMSTIFDGGATIKLRPKNKTSPSDITKRPLTRYLPIRYDGDGSTENRMAFDLRAHIESAGHQLDDDNGGVDRHFWIDSTSCRGYLKKLSGAGGKNARRGGRKWLKRWFMFDRRSRTLSYYRRRSDDSVDAANQRAGAAAATEKKIPPRASIRFQDIQEVYVDHTNSTKGQGCAFVVKTAQRTFYLSAATGQAVRVWVDVIFTGAEGYREYLKDSTAEDGIGCGDGRR</sequence>
<feature type="region of interest" description="Disordered" evidence="1">
    <location>
        <begin position="722"/>
        <end position="755"/>
    </location>
</feature>
<dbReference type="Proteomes" id="UP000007819">
    <property type="component" value="Chromosome X"/>
</dbReference>
<dbReference type="GeneID" id="100161558"/>
<dbReference type="PANTHER" id="PTHR12156:SF5">
    <property type="entry name" value="FI18040P1"/>
    <property type="match status" value="1"/>
</dbReference>
<feature type="compositionally biased region" description="Basic residues" evidence="1">
    <location>
        <begin position="135"/>
        <end position="146"/>
    </location>
</feature>